<evidence type="ECO:0000313" key="4">
    <source>
        <dbReference type="Proteomes" id="UP000754750"/>
    </source>
</evidence>
<feature type="domain" description="CtsR N-terminal HTH" evidence="1">
    <location>
        <begin position="2"/>
        <end position="71"/>
    </location>
</feature>
<dbReference type="InterPro" id="IPR041902">
    <property type="entry name" value="CtsR_N_sf"/>
</dbReference>
<dbReference type="InterPro" id="IPR041473">
    <property type="entry name" value="CtsR_C"/>
</dbReference>
<comment type="caution">
    <text evidence="3">The sequence shown here is derived from an EMBL/GenBank/DDBJ whole genome shotgun (WGS) entry which is preliminary data.</text>
</comment>
<feature type="domain" description="CtsR C-terminal dimerization" evidence="2">
    <location>
        <begin position="80"/>
        <end position="146"/>
    </location>
</feature>
<organism evidence="3 4">
    <name type="scientific">Faecalispora sporosphaeroides</name>
    <dbReference type="NCBI Taxonomy" id="1549"/>
    <lineage>
        <taxon>Bacteria</taxon>
        <taxon>Bacillati</taxon>
        <taxon>Bacillota</taxon>
        <taxon>Clostridia</taxon>
        <taxon>Eubacteriales</taxon>
        <taxon>Oscillospiraceae</taxon>
        <taxon>Faecalispora</taxon>
    </lineage>
</organism>
<dbReference type="InterPro" id="IPR041908">
    <property type="entry name" value="CtsR_C_sf"/>
</dbReference>
<sequence>MKISDHVANYILALLEEENGRAEIQRNELAESLGCVPSQISYVITSRFTPEQGYLVESRRGGGGYIRITQIRMDASSAIMHTVNCVGDSLDSATARIMLSNLLQREIISEKAANIMAAALNDRCYQNVPKENRDVLRAAIFKHMLMTQI</sequence>
<gene>
    <name evidence="3" type="ORF">E7512_04120</name>
</gene>
<dbReference type="InterPro" id="IPR040465">
    <property type="entry name" value="CtsR_N"/>
</dbReference>
<name>A0A928Q3C4_9FIRM</name>
<evidence type="ECO:0000259" key="1">
    <source>
        <dbReference type="Pfam" id="PF05848"/>
    </source>
</evidence>
<dbReference type="AlphaFoldDB" id="A0A928Q3C4"/>
<protein>
    <submittedName>
        <fullName evidence="3">CtsR family transcriptional regulator</fullName>
    </submittedName>
</protein>
<dbReference type="RefSeq" id="WP_020073391.1">
    <property type="nucleotide sequence ID" value="NZ_JBKWRC010000001.1"/>
</dbReference>
<accession>A0A928Q3C4</accession>
<evidence type="ECO:0000313" key="3">
    <source>
        <dbReference type="EMBL" id="MBE6832756.1"/>
    </source>
</evidence>
<dbReference type="Pfam" id="PF17727">
    <property type="entry name" value="CtsR_C"/>
    <property type="match status" value="1"/>
</dbReference>
<dbReference type="EMBL" id="SVNY01000002">
    <property type="protein sequence ID" value="MBE6832756.1"/>
    <property type="molecule type" value="Genomic_DNA"/>
</dbReference>
<dbReference type="Proteomes" id="UP000754750">
    <property type="component" value="Unassembled WGS sequence"/>
</dbReference>
<evidence type="ECO:0000259" key="2">
    <source>
        <dbReference type="Pfam" id="PF17727"/>
    </source>
</evidence>
<proteinExistence type="predicted"/>
<reference evidence="3" key="1">
    <citation type="submission" date="2019-04" db="EMBL/GenBank/DDBJ databases">
        <title>Evolution of Biomass-Degrading Anaerobic Consortia Revealed by Metagenomics.</title>
        <authorList>
            <person name="Peng X."/>
        </authorList>
    </citation>
    <scope>NUCLEOTIDE SEQUENCE</scope>
    <source>
        <strain evidence="3">SIG551</strain>
    </source>
</reference>
<dbReference type="Gene3D" id="1.10.1200.150">
    <property type="entry name" value="Transcriptional regulator CtsR, C-terminal domain"/>
    <property type="match status" value="1"/>
</dbReference>
<dbReference type="Gene3D" id="3.30.56.130">
    <property type="entry name" value="Transcriptional regulator CtsR, winged HTH domain"/>
    <property type="match status" value="1"/>
</dbReference>
<dbReference type="Pfam" id="PF05848">
    <property type="entry name" value="CtsR"/>
    <property type="match status" value="1"/>
</dbReference>